<keyword evidence="2" id="KW-1185">Reference proteome</keyword>
<dbReference type="Proteomes" id="UP001380953">
    <property type="component" value="Unassembled WGS sequence"/>
</dbReference>
<evidence type="ECO:0000313" key="2">
    <source>
        <dbReference type="Proteomes" id="UP001380953"/>
    </source>
</evidence>
<protein>
    <submittedName>
        <fullName evidence="1">Type II secretion system protein GspM</fullName>
    </submittedName>
</protein>
<evidence type="ECO:0000313" key="1">
    <source>
        <dbReference type="EMBL" id="MEJ8303619.1"/>
    </source>
</evidence>
<comment type="caution">
    <text evidence="1">The sequence shown here is derived from an EMBL/GenBank/DDBJ whole genome shotgun (WGS) entry which is preliminary data.</text>
</comment>
<gene>
    <name evidence="1" type="primary">gspM</name>
    <name evidence="1" type="ORF">WKI47_06770</name>
</gene>
<reference evidence="1" key="1">
    <citation type="submission" date="2024-03" db="EMBL/GenBank/DDBJ databases">
        <title>Whole genome sequecning of epiphytes from Marcgravia umbellata leaves.</title>
        <authorList>
            <person name="Kumar G."/>
            <person name="Savka M.A."/>
        </authorList>
    </citation>
    <scope>NUCLEOTIDE SEQUENCE</scope>
    <source>
        <strain evidence="1">RIT_BL5</strain>
    </source>
</reference>
<name>A0ACC6P9K2_9BACL</name>
<dbReference type="EMBL" id="JBBKAR010000022">
    <property type="protein sequence ID" value="MEJ8303619.1"/>
    <property type="molecule type" value="Genomic_DNA"/>
</dbReference>
<proteinExistence type="predicted"/>
<organism evidence="1 2">
    <name type="scientific">Saccharibacillus sacchari</name>
    <dbReference type="NCBI Taxonomy" id="456493"/>
    <lineage>
        <taxon>Bacteria</taxon>
        <taxon>Bacillati</taxon>
        <taxon>Bacillota</taxon>
        <taxon>Bacilli</taxon>
        <taxon>Bacillales</taxon>
        <taxon>Paenibacillaceae</taxon>
        <taxon>Saccharibacillus</taxon>
    </lineage>
</organism>
<accession>A0ACC6P9K2</accession>
<sequence length="228" mass="24660">MMERIHNNRQALILGVAVLFLLLLVPYMLMIRPQTEDIETQKSEVARLQQENEIFQRKIDELKGEGVGELSDEEIAQKLPATPNQEQIVTDLYKVGLATNVILSDATFASENPTSGSATAQTTETTTGQVNSVYVTANIQGDYASIKNWMTAMQNLPRFTSIEQFTLNKPYVFGSSLLDATVTFTASYLPRDASDAVTADTTAGGDAATPSDNGATSEATDPASDTTP</sequence>